<comment type="subcellular location">
    <subcellularLocation>
        <location evidence="11">Cytoplasm</location>
    </subcellularLocation>
    <text evidence="11">Associates with ribosomes.</text>
</comment>
<dbReference type="PROSITE" id="PS50893">
    <property type="entry name" value="ABC_TRANSPORTER_2"/>
    <property type="match status" value="2"/>
</dbReference>
<reference evidence="14 15" key="1">
    <citation type="journal article" date="2015" name="Stand. Genomic Sci.">
        <title>Complete genome sequence and description of Salinispira pacifica gen. nov., sp. nov., a novel spirochaete isolated form a hypersaline microbial mat.</title>
        <authorList>
            <person name="Ben Hania W."/>
            <person name="Joseph M."/>
            <person name="Schumann P."/>
            <person name="Bunk B."/>
            <person name="Fiebig A."/>
            <person name="Sproer C."/>
            <person name="Klenk H.P."/>
            <person name="Fardeau M.L."/>
            <person name="Spring S."/>
        </authorList>
    </citation>
    <scope>NUCLEOTIDE SEQUENCE [LARGE SCALE GENOMIC DNA]</scope>
    <source>
        <strain evidence="14 15">L21-RPul-D2</strain>
    </source>
</reference>
<keyword evidence="5 11" id="KW-0378">Hydrolase</keyword>
<keyword evidence="1 11" id="KW-0963">Cytoplasm</keyword>
<evidence type="ECO:0000256" key="3">
    <source>
        <dbReference type="ARBA" id="ARBA00022741"/>
    </source>
</evidence>
<dbReference type="HAMAP" id="MF_00848">
    <property type="entry name" value="Uup"/>
    <property type="match status" value="1"/>
</dbReference>
<keyword evidence="7 11" id="KW-0238">DNA-binding</keyword>
<dbReference type="PANTHER" id="PTHR42855">
    <property type="entry name" value="ABC TRANSPORTER ATP-BINDING SUBUNIT"/>
    <property type="match status" value="1"/>
</dbReference>
<dbReference type="NCBIfam" id="NF000355">
    <property type="entry name" value="ribo_prot_ABC_F"/>
    <property type="match status" value="1"/>
</dbReference>
<dbReference type="InterPro" id="IPR027417">
    <property type="entry name" value="P-loop_NTPase"/>
</dbReference>
<dbReference type="HOGENOM" id="CLU_000604_36_0_12"/>
<proteinExistence type="inferred from homology"/>
<evidence type="ECO:0000256" key="9">
    <source>
        <dbReference type="ARBA" id="ARBA00049360"/>
    </source>
</evidence>
<dbReference type="CDD" id="cd03221">
    <property type="entry name" value="ABCF_EF-3"/>
    <property type="match status" value="2"/>
</dbReference>
<dbReference type="EMBL" id="CP006939">
    <property type="protein sequence ID" value="AHC15326.1"/>
    <property type="molecule type" value="Genomic_DNA"/>
</dbReference>
<protein>
    <recommendedName>
        <fullName evidence="11">ATP-binding protein Uup</fullName>
        <ecNumber evidence="11">3.6.1.-</ecNumber>
    </recommendedName>
</protein>
<evidence type="ECO:0000256" key="2">
    <source>
        <dbReference type="ARBA" id="ARBA00022737"/>
    </source>
</evidence>
<keyword evidence="2 11" id="KW-0677">Repeat</keyword>
<dbReference type="EC" id="3.6.1.-" evidence="11"/>
<feature type="compositionally biased region" description="Polar residues" evidence="12">
    <location>
        <begin position="536"/>
        <end position="548"/>
    </location>
</feature>
<dbReference type="Gene3D" id="3.40.50.300">
    <property type="entry name" value="P-loop containing nucleotide triphosphate hydrolases"/>
    <property type="match status" value="2"/>
</dbReference>
<dbReference type="Gene3D" id="1.10.287.380">
    <property type="entry name" value="Valyl-tRNA synthetase, C-terminal domain"/>
    <property type="match status" value="1"/>
</dbReference>
<sequence>MALISLKNIHVRYSDEALFEDVTLHIQPGDKIGLLGRNGSGKTTLLKLIAGDIQPDRGSVSVQKEVRIARLMQDAVGDFQGSTREFCFSPRGKALLPSNGALGKELSGSKAHQKEHPKEHQYEEFSLELDKNFTRLSVDPDAEYSLLSGGEKRRVHLAMALACLPDVLLLDEPTNHLDISTIQWLERHLSMSNISLVMVTHDRRFAANVTNRISELDRGELYSFDCGYDEFLRRRASLAAAQDRAREAFDKKLADEEAWLRKGIKARRTRNEGRVKALQAMREEHRKRRNKTGQVRFGLEEARRSGDLVAEMEEVQFSYPSRQNDPGDQNNSETAPIISSFTASMLRGDRIGIVGENGAGKTTLARLITGDLQPDSGKIRLGEGLAILYFDQLRNQLEPSKTIRENIAGDDDAVVINGKSRHINAYLNDFLFDPGDANKPVHILSGGEKNRLLFAKLFLQPANVLVLDEPTNDLDMETLELLEDLLADFNGTVIIISHDREFLDNCVSDLLIFTAPGTIESFVGSYSEWEQRQKSAENGTRENGTQSAGKAKTSGESGRKPKTPSKKLSYREKQELESLPETISAMETRIAEIEQSLADPLLYQGDEAGEKTRILSTELQELNITLENAYERWDVLEQKQG</sequence>
<dbReference type="FunFam" id="3.40.50.300:FF:000011">
    <property type="entry name" value="Putative ABC transporter ATP-binding component"/>
    <property type="match status" value="1"/>
</dbReference>
<comment type="catalytic activity">
    <reaction evidence="9 11">
        <text>ATP + H2O = ADP + phosphate + H(+)</text>
        <dbReference type="Rhea" id="RHEA:13065"/>
        <dbReference type="ChEBI" id="CHEBI:15377"/>
        <dbReference type="ChEBI" id="CHEBI:15378"/>
        <dbReference type="ChEBI" id="CHEBI:30616"/>
        <dbReference type="ChEBI" id="CHEBI:43474"/>
        <dbReference type="ChEBI" id="CHEBI:456216"/>
    </reaction>
</comment>
<dbReference type="eggNOG" id="COG0488">
    <property type="taxonomic scope" value="Bacteria"/>
</dbReference>
<evidence type="ECO:0000256" key="7">
    <source>
        <dbReference type="ARBA" id="ARBA00023125"/>
    </source>
</evidence>
<feature type="binding site" evidence="11">
    <location>
        <begin position="36"/>
        <end position="43"/>
    </location>
    <ligand>
        <name>ATP</name>
        <dbReference type="ChEBI" id="CHEBI:30616"/>
        <label>1</label>
    </ligand>
</feature>
<dbReference type="Pfam" id="PF16326">
    <property type="entry name" value="ABC_tran_CTD"/>
    <property type="match status" value="1"/>
</dbReference>
<dbReference type="OrthoDB" id="9760950at2"/>
<keyword evidence="6 11" id="KW-0067">ATP-binding</keyword>
<dbReference type="InterPro" id="IPR043686">
    <property type="entry name" value="Uup"/>
</dbReference>
<dbReference type="SUPFAM" id="SSF52540">
    <property type="entry name" value="P-loop containing nucleoside triphosphate hydrolases"/>
    <property type="match status" value="2"/>
</dbReference>
<comment type="function">
    <text evidence="11">Probably plays a role in ribosome assembly or function. May be involved in resolution of branched DNA intermediates that result from template switching in postreplication gaps. Binds DNA and has ATPase activity.</text>
</comment>
<dbReference type="STRING" id="1307761.L21SP2_1955"/>
<keyword evidence="4 11" id="KW-0227">DNA damage</keyword>
<dbReference type="GO" id="GO:0005737">
    <property type="term" value="C:cytoplasm"/>
    <property type="evidence" value="ECO:0007669"/>
    <property type="project" value="UniProtKB-SubCell"/>
</dbReference>
<dbReference type="GO" id="GO:0016887">
    <property type="term" value="F:ATP hydrolysis activity"/>
    <property type="evidence" value="ECO:0007669"/>
    <property type="project" value="UniProtKB-UniRule"/>
</dbReference>
<dbReference type="InterPro" id="IPR003593">
    <property type="entry name" value="AAA+_ATPase"/>
</dbReference>
<dbReference type="InterPro" id="IPR051309">
    <property type="entry name" value="ABCF_ATPase"/>
</dbReference>
<dbReference type="KEGG" id="slr:L21SP2_1955"/>
<feature type="domain" description="ABC transporter" evidence="13">
    <location>
        <begin position="310"/>
        <end position="541"/>
    </location>
</feature>
<dbReference type="SMART" id="SM00382">
    <property type="entry name" value="AAA"/>
    <property type="match status" value="2"/>
</dbReference>
<evidence type="ECO:0000256" key="1">
    <source>
        <dbReference type="ARBA" id="ARBA00022490"/>
    </source>
</evidence>
<evidence type="ECO:0000313" key="15">
    <source>
        <dbReference type="Proteomes" id="UP000018680"/>
    </source>
</evidence>
<keyword evidence="3 11" id="KW-0547">Nucleotide-binding</keyword>
<dbReference type="InterPro" id="IPR037118">
    <property type="entry name" value="Val-tRNA_synth_C_sf"/>
</dbReference>
<accession>V5WJI2</accession>
<evidence type="ECO:0000256" key="12">
    <source>
        <dbReference type="SAM" id="MobiDB-lite"/>
    </source>
</evidence>
<evidence type="ECO:0000256" key="8">
    <source>
        <dbReference type="ARBA" id="ARBA00023204"/>
    </source>
</evidence>
<gene>
    <name evidence="11" type="primary">uup</name>
    <name evidence="14" type="ORF">L21SP2_1955</name>
</gene>
<dbReference type="Pfam" id="PF12848">
    <property type="entry name" value="ABC_tran_Xtn"/>
    <property type="match status" value="1"/>
</dbReference>
<evidence type="ECO:0000259" key="13">
    <source>
        <dbReference type="PROSITE" id="PS50893"/>
    </source>
</evidence>
<dbReference type="FunFam" id="3.40.50.300:FF:000309">
    <property type="entry name" value="ABC transporter ATP-binding protein"/>
    <property type="match status" value="1"/>
</dbReference>
<evidence type="ECO:0000256" key="10">
    <source>
        <dbReference type="ARBA" id="ARBA00061478"/>
    </source>
</evidence>
<keyword evidence="8 11" id="KW-0234">DNA repair</keyword>
<evidence type="ECO:0000256" key="11">
    <source>
        <dbReference type="HAMAP-Rule" id="MF_00848"/>
    </source>
</evidence>
<dbReference type="InterPro" id="IPR032524">
    <property type="entry name" value="ABC_tran_C"/>
</dbReference>
<dbReference type="Proteomes" id="UP000018680">
    <property type="component" value="Chromosome"/>
</dbReference>
<feature type="region of interest" description="Disordered" evidence="12">
    <location>
        <begin position="533"/>
        <end position="576"/>
    </location>
</feature>
<dbReference type="Pfam" id="PF00005">
    <property type="entry name" value="ABC_tran"/>
    <property type="match status" value="2"/>
</dbReference>
<dbReference type="GO" id="GO:0006281">
    <property type="term" value="P:DNA repair"/>
    <property type="evidence" value="ECO:0007669"/>
    <property type="project" value="UniProtKB-KW"/>
</dbReference>
<dbReference type="GO" id="GO:0003677">
    <property type="term" value="F:DNA binding"/>
    <property type="evidence" value="ECO:0007669"/>
    <property type="project" value="UniProtKB-UniRule"/>
</dbReference>
<feature type="binding site" evidence="11">
    <location>
        <begin position="355"/>
        <end position="362"/>
    </location>
    <ligand>
        <name>ATP</name>
        <dbReference type="ChEBI" id="CHEBI:30616"/>
        <label>2</label>
    </ligand>
</feature>
<evidence type="ECO:0000256" key="6">
    <source>
        <dbReference type="ARBA" id="ARBA00022840"/>
    </source>
</evidence>
<keyword evidence="15" id="KW-1185">Reference proteome</keyword>
<dbReference type="PANTHER" id="PTHR42855:SF1">
    <property type="entry name" value="ABC TRANSPORTER DOMAIN-CONTAINING PROTEIN"/>
    <property type="match status" value="1"/>
</dbReference>
<dbReference type="InterPro" id="IPR017871">
    <property type="entry name" value="ABC_transporter-like_CS"/>
</dbReference>
<dbReference type="GO" id="GO:0005524">
    <property type="term" value="F:ATP binding"/>
    <property type="evidence" value="ECO:0007669"/>
    <property type="project" value="UniProtKB-UniRule"/>
</dbReference>
<evidence type="ECO:0000256" key="4">
    <source>
        <dbReference type="ARBA" id="ARBA00022763"/>
    </source>
</evidence>
<name>V5WJI2_9SPIO</name>
<feature type="domain" description="ABC transporter" evidence="13">
    <location>
        <begin position="4"/>
        <end position="243"/>
    </location>
</feature>
<dbReference type="InterPro" id="IPR032781">
    <property type="entry name" value="ABC_tran_Xtn"/>
</dbReference>
<evidence type="ECO:0000313" key="14">
    <source>
        <dbReference type="EMBL" id="AHC15326.1"/>
    </source>
</evidence>
<dbReference type="AlphaFoldDB" id="V5WJI2"/>
<dbReference type="PROSITE" id="PS00211">
    <property type="entry name" value="ABC_TRANSPORTER_1"/>
    <property type="match status" value="1"/>
</dbReference>
<dbReference type="InterPro" id="IPR003439">
    <property type="entry name" value="ABC_transporter-like_ATP-bd"/>
</dbReference>
<dbReference type="GO" id="GO:0043022">
    <property type="term" value="F:ribosome binding"/>
    <property type="evidence" value="ECO:0007669"/>
    <property type="project" value="UniProtKB-UniRule"/>
</dbReference>
<evidence type="ECO:0000256" key="5">
    <source>
        <dbReference type="ARBA" id="ARBA00022801"/>
    </source>
</evidence>
<comment type="similarity">
    <text evidence="10 11">Belongs to the ABC transporter superfamily. ABCF family. Uup subfamily.</text>
</comment>
<organism evidence="14 15">
    <name type="scientific">Salinispira pacifica</name>
    <dbReference type="NCBI Taxonomy" id="1307761"/>
    <lineage>
        <taxon>Bacteria</taxon>
        <taxon>Pseudomonadati</taxon>
        <taxon>Spirochaetota</taxon>
        <taxon>Spirochaetia</taxon>
        <taxon>Spirochaetales</taxon>
        <taxon>Spirochaetaceae</taxon>
        <taxon>Salinispira</taxon>
    </lineage>
</organism>